<protein>
    <submittedName>
        <fullName evidence="8">UbiA family prenyltransferase</fullName>
    </submittedName>
</protein>
<keyword evidence="2" id="KW-1003">Cell membrane</keyword>
<keyword evidence="4 7" id="KW-1133">Transmembrane helix</keyword>
<comment type="subcellular location">
    <subcellularLocation>
        <location evidence="1">Membrane</location>
        <topology evidence="1">Multi-pass membrane protein</topology>
    </subcellularLocation>
</comment>
<evidence type="ECO:0000256" key="3">
    <source>
        <dbReference type="ARBA" id="ARBA00022692"/>
    </source>
</evidence>
<dbReference type="PANTHER" id="PTHR42723">
    <property type="entry name" value="CHLOROPHYLL SYNTHASE"/>
    <property type="match status" value="1"/>
</dbReference>
<dbReference type="Proteomes" id="UP000676506">
    <property type="component" value="Chromosome 1"/>
</dbReference>
<keyword evidence="6" id="KW-0149">Chlorophyll biosynthesis</keyword>
<dbReference type="NCBIfam" id="TIGR01476">
    <property type="entry name" value="chlor_syn_BchG"/>
    <property type="match status" value="1"/>
</dbReference>
<evidence type="ECO:0000256" key="6">
    <source>
        <dbReference type="ARBA" id="ARBA00023171"/>
    </source>
</evidence>
<evidence type="ECO:0000256" key="2">
    <source>
        <dbReference type="ARBA" id="ARBA00022475"/>
    </source>
</evidence>
<dbReference type="Gene3D" id="1.10.357.140">
    <property type="entry name" value="UbiA prenyltransferase"/>
    <property type="match status" value="1"/>
</dbReference>
<name>A0ABX8B4F5_9BACT</name>
<reference evidence="8 9" key="1">
    <citation type="submission" date="2021-03" db="EMBL/GenBank/DDBJ databases">
        <title>Genomic and phenotypic characterization of Chloracidobacterium isolates provides evidence for multiple species.</title>
        <authorList>
            <person name="Saini M.K."/>
            <person name="Costas A.M.G."/>
            <person name="Tank M."/>
            <person name="Bryant D.A."/>
        </authorList>
    </citation>
    <scope>NUCLEOTIDE SEQUENCE [LARGE SCALE GENOMIC DNA]</scope>
    <source>
        <strain evidence="8 9">BV2-C</strain>
    </source>
</reference>
<feature type="transmembrane region" description="Helical" evidence="7">
    <location>
        <begin position="101"/>
        <end position="123"/>
    </location>
</feature>
<dbReference type="InterPro" id="IPR006372">
    <property type="entry name" value="Chl_synth"/>
</dbReference>
<evidence type="ECO:0000256" key="4">
    <source>
        <dbReference type="ARBA" id="ARBA00022989"/>
    </source>
</evidence>
<evidence type="ECO:0000256" key="5">
    <source>
        <dbReference type="ARBA" id="ARBA00023136"/>
    </source>
</evidence>
<evidence type="ECO:0000313" key="8">
    <source>
        <dbReference type="EMBL" id="QUW01852.1"/>
    </source>
</evidence>
<evidence type="ECO:0000256" key="1">
    <source>
        <dbReference type="ARBA" id="ARBA00004141"/>
    </source>
</evidence>
<dbReference type="InterPro" id="IPR044878">
    <property type="entry name" value="UbiA_sf"/>
</dbReference>
<accession>A0ABX8B4F5</accession>
<dbReference type="PANTHER" id="PTHR42723:SF1">
    <property type="entry name" value="CHLOROPHYLL SYNTHASE, CHLOROPLASTIC"/>
    <property type="match status" value="1"/>
</dbReference>
<dbReference type="InterPro" id="IPR000537">
    <property type="entry name" value="UbiA_prenyltransferase"/>
</dbReference>
<dbReference type="Gene3D" id="1.20.120.1780">
    <property type="entry name" value="UbiA prenyltransferase"/>
    <property type="match status" value="1"/>
</dbReference>
<gene>
    <name evidence="8" type="ORF">J8C06_05575</name>
</gene>
<sequence length="336" mass="36406">MPSSDAVIPSPLIRTVLTHLQLLDPVTWLGPWQCFCCGVLAVGLRPADLTWADGVKFFLACGLIGPLLTGFSQSINDYFDRHLDAINDPERPIPAGRISLAAARANFILTALLAIGNMALLYLVTDSPLILLLGAAGLFLAYAYSAPGFRLKENGWFGTTSVGLGYCMVPWLLAAHLFAREPGFPFFHLALGVVNALVAMGLITMNDFKSIEGDRKNNLKTLPVLYGERGAMLIAFTEINLAQVIFVATCFYFGYAVIGWLGVAFFIPQVIQQVQLYRAPNDARLLTSLGRNAAGRSLISQSQSGAHPGFIRFLVGSNLLTVTALTAVAIVHGYWR</sequence>
<evidence type="ECO:0000256" key="7">
    <source>
        <dbReference type="SAM" id="Phobius"/>
    </source>
</evidence>
<dbReference type="EMBL" id="CP072648">
    <property type="protein sequence ID" value="QUW01852.1"/>
    <property type="molecule type" value="Genomic_DNA"/>
</dbReference>
<keyword evidence="9" id="KW-1185">Reference proteome</keyword>
<evidence type="ECO:0000313" key="9">
    <source>
        <dbReference type="Proteomes" id="UP000676506"/>
    </source>
</evidence>
<keyword evidence="3 7" id="KW-0812">Transmembrane</keyword>
<feature type="transmembrane region" description="Helical" evidence="7">
    <location>
        <begin position="185"/>
        <end position="205"/>
    </location>
</feature>
<keyword evidence="5 7" id="KW-0472">Membrane</keyword>
<feature type="transmembrane region" description="Helical" evidence="7">
    <location>
        <begin position="252"/>
        <end position="271"/>
    </location>
</feature>
<dbReference type="RefSeq" id="WP_211427744.1">
    <property type="nucleotide sequence ID" value="NZ_CP072648.1"/>
</dbReference>
<dbReference type="Pfam" id="PF01040">
    <property type="entry name" value="UbiA"/>
    <property type="match status" value="1"/>
</dbReference>
<feature type="transmembrane region" description="Helical" evidence="7">
    <location>
        <begin position="310"/>
        <end position="335"/>
    </location>
</feature>
<feature type="transmembrane region" description="Helical" evidence="7">
    <location>
        <begin position="156"/>
        <end position="179"/>
    </location>
</feature>
<feature type="transmembrane region" description="Helical" evidence="7">
    <location>
        <begin position="129"/>
        <end position="149"/>
    </location>
</feature>
<organism evidence="8 9">
    <name type="scientific">Chloracidobacterium validum</name>
    <dbReference type="NCBI Taxonomy" id="2821543"/>
    <lineage>
        <taxon>Bacteria</taxon>
        <taxon>Pseudomonadati</taxon>
        <taxon>Acidobacteriota</taxon>
        <taxon>Terriglobia</taxon>
        <taxon>Terriglobales</taxon>
        <taxon>Acidobacteriaceae</taxon>
        <taxon>Chloracidobacterium</taxon>
    </lineage>
</organism>
<dbReference type="InterPro" id="IPR050475">
    <property type="entry name" value="Prenyltransferase_related"/>
</dbReference>
<proteinExistence type="predicted"/>